<sequence>MQETWDSISTEQCQYLLNSMQDRCKCVIEAKGGVTKIDCLKNCLAGRVNIGTKRLLIMSGKRNISYVKPQDPSFLAKLKSQIGYKEGPTIEAKRQRVDFEDNSSDSEGRPDREEEKPQIVVLQKGDLNAEEVGLEEARIAKEAAEARADLSKPIVFHKRKEKCRNTETLANTSSSKSNSNGTNTSQPNKTNKEDLKSIKKKREKQANKLSFNLEEEDDE</sequence>
<dbReference type="Pfam" id="PF15377">
    <property type="entry name" value="DUF4604"/>
    <property type="match status" value="1"/>
</dbReference>
<dbReference type="PANTHER" id="PTHR31195">
    <property type="entry name" value="GEO02494P1"/>
    <property type="match status" value="1"/>
</dbReference>
<dbReference type="OrthoDB" id="10043580at2759"/>
<dbReference type="AlphaFoldDB" id="A0A811V272"/>
<organism evidence="3 4">
    <name type="scientific">Ceratitis capitata</name>
    <name type="common">Mediterranean fruit fly</name>
    <name type="synonym">Tephritis capitata</name>
    <dbReference type="NCBI Taxonomy" id="7213"/>
    <lineage>
        <taxon>Eukaryota</taxon>
        <taxon>Metazoa</taxon>
        <taxon>Ecdysozoa</taxon>
        <taxon>Arthropoda</taxon>
        <taxon>Hexapoda</taxon>
        <taxon>Insecta</taxon>
        <taxon>Pterygota</taxon>
        <taxon>Neoptera</taxon>
        <taxon>Endopterygota</taxon>
        <taxon>Diptera</taxon>
        <taxon>Brachycera</taxon>
        <taxon>Muscomorpha</taxon>
        <taxon>Tephritoidea</taxon>
        <taxon>Tephritidae</taxon>
        <taxon>Ceratitis</taxon>
        <taxon>Ceratitis</taxon>
    </lineage>
</organism>
<dbReference type="EMBL" id="CAJHJT010000034">
    <property type="protein sequence ID" value="CAD7004648.1"/>
    <property type="molecule type" value="Genomic_DNA"/>
</dbReference>
<evidence type="ECO:0000256" key="1">
    <source>
        <dbReference type="SAM" id="MobiDB-lite"/>
    </source>
</evidence>
<accession>A0A811V272</accession>
<keyword evidence="4" id="KW-1185">Reference proteome</keyword>
<dbReference type="InterPro" id="IPR027911">
    <property type="entry name" value="DUF4604"/>
</dbReference>
<feature type="compositionally biased region" description="Low complexity" evidence="1">
    <location>
        <begin position="171"/>
        <end position="185"/>
    </location>
</feature>
<dbReference type="PANTHER" id="PTHR31195:SF2">
    <property type="entry name" value="GEO02494P1"/>
    <property type="match status" value="1"/>
</dbReference>
<name>A0A811V272_CERCA</name>
<evidence type="ECO:0000313" key="4">
    <source>
        <dbReference type="Proteomes" id="UP000606786"/>
    </source>
</evidence>
<protein>
    <submittedName>
        <fullName evidence="3">(Mediterranean fruit fly) hypothetical protein</fullName>
    </submittedName>
</protein>
<feature type="region of interest" description="Disordered" evidence="1">
    <location>
        <begin position="157"/>
        <end position="219"/>
    </location>
</feature>
<feature type="compositionally biased region" description="Basic and acidic residues" evidence="1">
    <location>
        <begin position="106"/>
        <end position="117"/>
    </location>
</feature>
<evidence type="ECO:0000313" key="3">
    <source>
        <dbReference type="EMBL" id="CAD7004648.1"/>
    </source>
</evidence>
<dbReference type="GO" id="GO:0003676">
    <property type="term" value="F:nucleic acid binding"/>
    <property type="evidence" value="ECO:0007669"/>
    <property type="project" value="InterPro"/>
</dbReference>
<dbReference type="InterPro" id="IPR040219">
    <property type="entry name" value="KIAA1143-like"/>
</dbReference>
<dbReference type="InterPro" id="IPR036397">
    <property type="entry name" value="RNaseH_sf"/>
</dbReference>
<gene>
    <name evidence="3" type="ORF">CCAP1982_LOCUS13043</name>
</gene>
<dbReference type="Proteomes" id="UP000606786">
    <property type="component" value="Unassembled WGS sequence"/>
</dbReference>
<feature type="region of interest" description="Disordered" evidence="1">
    <location>
        <begin position="87"/>
        <end position="124"/>
    </location>
</feature>
<reference evidence="3" key="1">
    <citation type="submission" date="2020-11" db="EMBL/GenBank/DDBJ databases">
        <authorList>
            <person name="Whitehead M."/>
        </authorList>
    </citation>
    <scope>NUCLEOTIDE SEQUENCE</scope>
    <source>
        <strain evidence="3">EGII</strain>
    </source>
</reference>
<feature type="domain" description="DUF4604" evidence="2">
    <location>
        <begin position="62"/>
        <end position="215"/>
    </location>
</feature>
<proteinExistence type="predicted"/>
<dbReference type="Gene3D" id="3.30.420.10">
    <property type="entry name" value="Ribonuclease H-like superfamily/Ribonuclease H"/>
    <property type="match status" value="1"/>
</dbReference>
<comment type="caution">
    <text evidence="3">The sequence shown here is derived from an EMBL/GenBank/DDBJ whole genome shotgun (WGS) entry which is preliminary data.</text>
</comment>
<evidence type="ECO:0000259" key="2">
    <source>
        <dbReference type="Pfam" id="PF15377"/>
    </source>
</evidence>